<dbReference type="EMBL" id="MKGL01000085">
    <property type="protein sequence ID" value="RNF07511.1"/>
    <property type="molecule type" value="Genomic_DNA"/>
</dbReference>
<reference evidence="1 2" key="1">
    <citation type="journal article" date="2018" name="BMC Genomics">
        <title>Genomic comparison of Trypanosoma conorhini and Trypanosoma rangeli to Trypanosoma cruzi strains of high and low virulence.</title>
        <authorList>
            <person name="Bradwell K.R."/>
            <person name="Koparde V.N."/>
            <person name="Matveyev A.V."/>
            <person name="Serrano M.G."/>
            <person name="Alves J.M."/>
            <person name="Parikh H."/>
            <person name="Huang B."/>
            <person name="Lee V."/>
            <person name="Espinosa-Alvarez O."/>
            <person name="Ortiz P.A."/>
            <person name="Costa-Martins A.G."/>
            <person name="Teixeira M.M."/>
            <person name="Buck G.A."/>
        </authorList>
    </citation>
    <scope>NUCLEOTIDE SEQUENCE [LARGE SCALE GENOMIC DNA]</scope>
    <source>
        <strain evidence="1 2">AM80</strain>
    </source>
</reference>
<dbReference type="GeneID" id="40327300"/>
<name>A0A3R7M1W3_TRYRA</name>
<accession>A0A3R7M1W3</accession>
<gene>
    <name evidence="1" type="ORF">TraAM80_03367</name>
</gene>
<evidence type="ECO:0000313" key="1">
    <source>
        <dbReference type="EMBL" id="RNF07511.1"/>
    </source>
</evidence>
<comment type="caution">
    <text evidence="1">The sequence shown here is derived from an EMBL/GenBank/DDBJ whole genome shotgun (WGS) entry which is preliminary data.</text>
</comment>
<organism evidence="1 2">
    <name type="scientific">Trypanosoma rangeli</name>
    <dbReference type="NCBI Taxonomy" id="5698"/>
    <lineage>
        <taxon>Eukaryota</taxon>
        <taxon>Discoba</taxon>
        <taxon>Euglenozoa</taxon>
        <taxon>Kinetoplastea</taxon>
        <taxon>Metakinetoplastina</taxon>
        <taxon>Trypanosomatida</taxon>
        <taxon>Trypanosomatidae</taxon>
        <taxon>Trypanosoma</taxon>
        <taxon>Herpetosoma</taxon>
    </lineage>
</organism>
<keyword evidence="2" id="KW-1185">Reference proteome</keyword>
<dbReference type="AlphaFoldDB" id="A0A3R7M1W3"/>
<dbReference type="Proteomes" id="UP000283634">
    <property type="component" value="Unassembled WGS sequence"/>
</dbReference>
<proteinExistence type="predicted"/>
<dbReference type="RefSeq" id="XP_029239874.1">
    <property type="nucleotide sequence ID" value="XM_029380342.1"/>
</dbReference>
<protein>
    <submittedName>
        <fullName evidence="1">Uncharacterized protein</fullName>
    </submittedName>
</protein>
<evidence type="ECO:0000313" key="2">
    <source>
        <dbReference type="Proteomes" id="UP000283634"/>
    </source>
</evidence>
<sequence length="115" mass="12457">MNARRDGVEVLLVRWSAIRHGTTVAKGGERRRAPSLDQALERCDDSSLCWLLRDPSRGCVVLHRCNGGVEARGFEYFAPSSPIPRVCAGGVGCNGASCVCGFWVERPARSLGRSP</sequence>